<dbReference type="OrthoDB" id="561214at2"/>
<dbReference type="Pfam" id="PF21155">
    <property type="entry name" value="VpsT-like_REC"/>
    <property type="match status" value="1"/>
</dbReference>
<gene>
    <name evidence="5" type="ORF">D1Z90_05485</name>
</gene>
<evidence type="ECO:0000256" key="2">
    <source>
        <dbReference type="ARBA" id="ARBA00023125"/>
    </source>
</evidence>
<keyword evidence="6" id="KW-1185">Reference proteome</keyword>
<dbReference type="Pfam" id="PF00196">
    <property type="entry name" value="GerE"/>
    <property type="match status" value="1"/>
</dbReference>
<comment type="caution">
    <text evidence="5">The sequence shown here is derived from an EMBL/GenBank/DDBJ whole genome shotgun (WGS) entry which is preliminary data.</text>
</comment>
<evidence type="ECO:0000256" key="3">
    <source>
        <dbReference type="ARBA" id="ARBA00023163"/>
    </source>
</evidence>
<sequence length="212" mass="24760">MNKNSHLYLISEDSIESLALVHFLKSHLDVGVELLSQPQQLEMSQDLETNFYFLVNLEYISGDLEQEWHHSINQWTNNTSLILFNTDPEMESHLLQNWPLCAGVFHKTAQKDQLIKGIQCVFNGEYWFSRSTMTAQLASLRTRLHRQYQPYAKLTNREVEILKQVMTGASNMQIADALFLSEHTVKSHLYNVFKKLKVKNRLQAVSWAREYI</sequence>
<dbReference type="PANTHER" id="PTHR44688:SF16">
    <property type="entry name" value="DNA-BINDING TRANSCRIPTIONAL ACTIVATOR DEVR_DOSR"/>
    <property type="match status" value="1"/>
</dbReference>
<keyword evidence="3" id="KW-0804">Transcription</keyword>
<keyword evidence="2" id="KW-0238">DNA-binding</keyword>
<organism evidence="5 6">
    <name type="scientific">Motilimonas pumila</name>
    <dbReference type="NCBI Taxonomy" id="2303987"/>
    <lineage>
        <taxon>Bacteria</taxon>
        <taxon>Pseudomonadati</taxon>
        <taxon>Pseudomonadota</taxon>
        <taxon>Gammaproteobacteria</taxon>
        <taxon>Alteromonadales</taxon>
        <taxon>Alteromonadales genera incertae sedis</taxon>
        <taxon>Motilimonas</taxon>
    </lineage>
</organism>
<dbReference type="SMART" id="SM00421">
    <property type="entry name" value="HTH_LUXR"/>
    <property type="match status" value="1"/>
</dbReference>
<dbReference type="EMBL" id="QZCH01000004">
    <property type="protein sequence ID" value="RJG49413.1"/>
    <property type="molecule type" value="Genomic_DNA"/>
</dbReference>
<dbReference type="CDD" id="cd06170">
    <property type="entry name" value="LuxR_C_like"/>
    <property type="match status" value="1"/>
</dbReference>
<dbReference type="FunFam" id="1.10.10.10:FF:000153">
    <property type="entry name" value="LuxR family transcriptional regulator"/>
    <property type="match status" value="1"/>
</dbReference>
<proteinExistence type="predicted"/>
<protein>
    <recommendedName>
        <fullName evidence="4">HTH luxR-type domain-containing protein</fullName>
    </recommendedName>
</protein>
<dbReference type="InterPro" id="IPR036388">
    <property type="entry name" value="WH-like_DNA-bd_sf"/>
</dbReference>
<feature type="domain" description="HTH luxR-type" evidence="4">
    <location>
        <begin position="147"/>
        <end position="212"/>
    </location>
</feature>
<keyword evidence="1" id="KW-0805">Transcription regulation</keyword>
<dbReference type="GO" id="GO:0003677">
    <property type="term" value="F:DNA binding"/>
    <property type="evidence" value="ECO:0007669"/>
    <property type="project" value="UniProtKB-KW"/>
</dbReference>
<dbReference type="Proteomes" id="UP000283255">
    <property type="component" value="Unassembled WGS sequence"/>
</dbReference>
<dbReference type="PROSITE" id="PS00622">
    <property type="entry name" value="HTH_LUXR_1"/>
    <property type="match status" value="1"/>
</dbReference>
<accession>A0A418YH84</accession>
<evidence type="ECO:0000256" key="1">
    <source>
        <dbReference type="ARBA" id="ARBA00023015"/>
    </source>
</evidence>
<dbReference type="InterPro" id="IPR016032">
    <property type="entry name" value="Sig_transdc_resp-reg_C-effctor"/>
</dbReference>
<dbReference type="Gene3D" id="3.40.50.2300">
    <property type="match status" value="1"/>
</dbReference>
<evidence type="ECO:0000313" key="5">
    <source>
        <dbReference type="EMBL" id="RJG49413.1"/>
    </source>
</evidence>
<dbReference type="SUPFAM" id="SSF46894">
    <property type="entry name" value="C-terminal effector domain of the bipartite response regulators"/>
    <property type="match status" value="1"/>
</dbReference>
<dbReference type="InterPro" id="IPR000792">
    <property type="entry name" value="Tscrpt_reg_LuxR_C"/>
</dbReference>
<reference evidence="5 6" key="2">
    <citation type="submission" date="2019-01" db="EMBL/GenBank/DDBJ databases">
        <title>Motilimonas pumilus sp. nov., isolated from the gut of sea cucumber (Apostichopus japonicus).</title>
        <authorList>
            <person name="Wang F.-Q."/>
            <person name="Ren L.-H."/>
            <person name="Lin Y.-W."/>
            <person name="Sun G.-H."/>
            <person name="Du Z.-J."/>
            <person name="Zhao J.-X."/>
            <person name="Liu X.-J."/>
            <person name="Liu L.-J."/>
        </authorList>
    </citation>
    <scope>NUCLEOTIDE SEQUENCE [LARGE SCALE GENOMIC DNA]</scope>
    <source>
        <strain evidence="5 6">PLHSC7-2</strain>
    </source>
</reference>
<dbReference type="GO" id="GO:0006355">
    <property type="term" value="P:regulation of DNA-templated transcription"/>
    <property type="evidence" value="ECO:0007669"/>
    <property type="project" value="InterPro"/>
</dbReference>
<name>A0A418YH84_9GAMM</name>
<evidence type="ECO:0000313" key="6">
    <source>
        <dbReference type="Proteomes" id="UP000283255"/>
    </source>
</evidence>
<dbReference type="PRINTS" id="PR00038">
    <property type="entry name" value="HTHLUXR"/>
</dbReference>
<reference evidence="5 6" key="1">
    <citation type="submission" date="2018-09" db="EMBL/GenBank/DDBJ databases">
        <authorList>
            <person name="Wang F."/>
        </authorList>
    </citation>
    <scope>NUCLEOTIDE SEQUENCE [LARGE SCALE GENOMIC DNA]</scope>
    <source>
        <strain evidence="5 6">PLHSC7-2</strain>
    </source>
</reference>
<dbReference type="RefSeq" id="WP_119909748.1">
    <property type="nucleotide sequence ID" value="NZ_QZCH01000004.1"/>
</dbReference>
<dbReference type="AlphaFoldDB" id="A0A418YH84"/>
<dbReference type="PANTHER" id="PTHR44688">
    <property type="entry name" value="DNA-BINDING TRANSCRIPTIONAL ACTIVATOR DEVR_DOSR"/>
    <property type="match status" value="1"/>
</dbReference>
<dbReference type="InterPro" id="IPR049151">
    <property type="entry name" value="CsgD-like_REC"/>
</dbReference>
<dbReference type="PROSITE" id="PS50043">
    <property type="entry name" value="HTH_LUXR_2"/>
    <property type="match status" value="1"/>
</dbReference>
<evidence type="ECO:0000259" key="4">
    <source>
        <dbReference type="PROSITE" id="PS50043"/>
    </source>
</evidence>
<dbReference type="Gene3D" id="1.10.10.10">
    <property type="entry name" value="Winged helix-like DNA-binding domain superfamily/Winged helix DNA-binding domain"/>
    <property type="match status" value="1"/>
</dbReference>